<evidence type="ECO:0000313" key="2">
    <source>
        <dbReference type="Proteomes" id="UP000824469"/>
    </source>
</evidence>
<keyword evidence="2" id="KW-1185">Reference proteome</keyword>
<protein>
    <submittedName>
        <fullName evidence="1">Uncharacterized protein</fullName>
    </submittedName>
</protein>
<dbReference type="EMBL" id="JAHRHJ020000009">
    <property type="protein sequence ID" value="KAH9300265.1"/>
    <property type="molecule type" value="Genomic_DNA"/>
</dbReference>
<proteinExistence type="predicted"/>
<dbReference type="AlphaFoldDB" id="A0AA38FFK0"/>
<feature type="non-terminal residue" evidence="1">
    <location>
        <position position="59"/>
    </location>
</feature>
<organism evidence="1 2">
    <name type="scientific">Taxus chinensis</name>
    <name type="common">Chinese yew</name>
    <name type="synonym">Taxus wallichiana var. chinensis</name>
    <dbReference type="NCBI Taxonomy" id="29808"/>
    <lineage>
        <taxon>Eukaryota</taxon>
        <taxon>Viridiplantae</taxon>
        <taxon>Streptophyta</taxon>
        <taxon>Embryophyta</taxon>
        <taxon>Tracheophyta</taxon>
        <taxon>Spermatophyta</taxon>
        <taxon>Pinopsida</taxon>
        <taxon>Pinidae</taxon>
        <taxon>Conifers II</taxon>
        <taxon>Cupressales</taxon>
        <taxon>Taxaceae</taxon>
        <taxon>Taxus</taxon>
    </lineage>
</organism>
<comment type="caution">
    <text evidence="1">The sequence shown here is derived from an EMBL/GenBank/DDBJ whole genome shotgun (WGS) entry which is preliminary data.</text>
</comment>
<reference evidence="1 2" key="1">
    <citation type="journal article" date="2021" name="Nat. Plants">
        <title>The Taxus genome provides insights into paclitaxel biosynthesis.</title>
        <authorList>
            <person name="Xiong X."/>
            <person name="Gou J."/>
            <person name="Liao Q."/>
            <person name="Li Y."/>
            <person name="Zhou Q."/>
            <person name="Bi G."/>
            <person name="Li C."/>
            <person name="Du R."/>
            <person name="Wang X."/>
            <person name="Sun T."/>
            <person name="Guo L."/>
            <person name="Liang H."/>
            <person name="Lu P."/>
            <person name="Wu Y."/>
            <person name="Zhang Z."/>
            <person name="Ro D.K."/>
            <person name="Shang Y."/>
            <person name="Huang S."/>
            <person name="Yan J."/>
        </authorList>
    </citation>
    <scope>NUCLEOTIDE SEQUENCE [LARGE SCALE GENOMIC DNA]</scope>
    <source>
        <strain evidence="1">Ta-2019</strain>
    </source>
</reference>
<gene>
    <name evidence="1" type="ORF">KI387_011848</name>
</gene>
<evidence type="ECO:0000313" key="1">
    <source>
        <dbReference type="EMBL" id="KAH9300265.1"/>
    </source>
</evidence>
<accession>A0AA38FFK0</accession>
<name>A0AA38FFK0_TAXCH</name>
<dbReference type="Proteomes" id="UP000824469">
    <property type="component" value="Unassembled WGS sequence"/>
</dbReference>
<sequence>LVLQVVPRMMIIAMKGTQMEEHVEEVFVEDFMVTVTMVEDEVNSCEEPIITMDLQSITS</sequence>
<feature type="non-terminal residue" evidence="1">
    <location>
        <position position="1"/>
    </location>
</feature>